<dbReference type="Pfam" id="PF06779">
    <property type="entry name" value="MFS_4"/>
    <property type="match status" value="1"/>
</dbReference>
<feature type="transmembrane region" description="Helical" evidence="1">
    <location>
        <begin position="110"/>
        <end position="131"/>
    </location>
</feature>
<keyword evidence="1" id="KW-0812">Transmembrane</keyword>
<feature type="transmembrane region" description="Helical" evidence="1">
    <location>
        <begin position="248"/>
        <end position="270"/>
    </location>
</feature>
<dbReference type="PANTHER" id="PTHR23537">
    <property type="match status" value="1"/>
</dbReference>
<dbReference type="Proteomes" id="UP001269819">
    <property type="component" value="Unassembled WGS sequence"/>
</dbReference>
<proteinExistence type="predicted"/>
<feature type="transmembrane region" description="Helical" evidence="1">
    <location>
        <begin position="377"/>
        <end position="395"/>
    </location>
</feature>
<dbReference type="RefSeq" id="WP_316975149.1">
    <property type="nucleotide sequence ID" value="NZ_JAWIIJ010000019.1"/>
</dbReference>
<dbReference type="Gene3D" id="1.20.1250.20">
    <property type="entry name" value="MFS general substrate transporter like domains"/>
    <property type="match status" value="2"/>
</dbReference>
<feature type="transmembrane region" description="Helical" evidence="1">
    <location>
        <begin position="171"/>
        <end position="191"/>
    </location>
</feature>
<gene>
    <name evidence="2" type="ORF">RYS15_19080</name>
</gene>
<evidence type="ECO:0000313" key="3">
    <source>
        <dbReference type="Proteomes" id="UP001269819"/>
    </source>
</evidence>
<organism evidence="2 3">
    <name type="scientific">Marinobacter xestospongiae</name>
    <dbReference type="NCBI Taxonomy" id="994319"/>
    <lineage>
        <taxon>Bacteria</taxon>
        <taxon>Pseudomonadati</taxon>
        <taxon>Pseudomonadota</taxon>
        <taxon>Gammaproteobacteria</taxon>
        <taxon>Pseudomonadales</taxon>
        <taxon>Marinobacteraceae</taxon>
        <taxon>Marinobacter</taxon>
    </lineage>
</organism>
<feature type="transmembrane region" description="Helical" evidence="1">
    <location>
        <begin position="217"/>
        <end position="236"/>
    </location>
</feature>
<feature type="transmembrane region" description="Helical" evidence="1">
    <location>
        <begin position="55"/>
        <end position="74"/>
    </location>
</feature>
<feature type="transmembrane region" description="Helical" evidence="1">
    <location>
        <begin position="282"/>
        <end position="299"/>
    </location>
</feature>
<keyword evidence="1" id="KW-0472">Membrane</keyword>
<evidence type="ECO:0000313" key="2">
    <source>
        <dbReference type="EMBL" id="MDV2080795.1"/>
    </source>
</evidence>
<dbReference type="EMBL" id="JAWIIJ010000019">
    <property type="protein sequence ID" value="MDV2080795.1"/>
    <property type="molecule type" value="Genomic_DNA"/>
</dbReference>
<reference evidence="2 3" key="1">
    <citation type="submission" date="2023-10" db="EMBL/GenBank/DDBJ databases">
        <title>Characteristics and mechanism of a salt-tolerant marine origin heterotrophic nitrifying- aerobic denitrifying bacteria Marinobacter xestospongiae HN1.</title>
        <authorList>
            <person name="Qi R."/>
        </authorList>
    </citation>
    <scope>NUCLEOTIDE SEQUENCE [LARGE SCALE GENOMIC DNA]</scope>
    <source>
        <strain evidence="2 3">HN1</strain>
    </source>
</reference>
<feature type="transmembrane region" description="Helical" evidence="1">
    <location>
        <begin position="305"/>
        <end position="326"/>
    </location>
</feature>
<feature type="transmembrane region" description="Helical" evidence="1">
    <location>
        <begin position="338"/>
        <end position="357"/>
    </location>
</feature>
<feature type="transmembrane region" description="Helical" evidence="1">
    <location>
        <begin position="14"/>
        <end position="35"/>
    </location>
</feature>
<feature type="transmembrane region" description="Helical" evidence="1">
    <location>
        <begin position="81"/>
        <end position="98"/>
    </location>
</feature>
<feature type="transmembrane region" description="Helical" evidence="1">
    <location>
        <begin position="143"/>
        <end position="165"/>
    </location>
</feature>
<protein>
    <submittedName>
        <fullName evidence="2">YbfB/YjiJ family MFS transporter</fullName>
    </submittedName>
</protein>
<dbReference type="InterPro" id="IPR036259">
    <property type="entry name" value="MFS_trans_sf"/>
</dbReference>
<keyword evidence="3" id="KW-1185">Reference proteome</keyword>
<keyword evidence="1" id="KW-1133">Transmembrane helix</keyword>
<comment type="caution">
    <text evidence="2">The sequence shown here is derived from an EMBL/GenBank/DDBJ whole genome shotgun (WGS) entry which is preliminary data.</text>
</comment>
<accession>A0ABU3W373</accession>
<sequence>MNVTNLSEPRSRRAAPLFVGLVALAVAMGIGRFAFTPLLPLMLRDSLLDPTLGSQWATANYLGYLVGALTAARWRHHLAQGLTTGLVGIAGLTLLTAWPALTSLPVTGLLLRFSCGVLSAWVLVCASSWCLEQLTAQGSAAKAGMIYSGVGAGIAVTGTITWLGGPLAASTLWLVLGAMAMLGALLVMGRLGPTNNTHTRSDQTVPTHDQPEPRHHWGLILCYSLAGFGYILPATYLPAMGQTLTDNALLFGLSWPLFGLAAMVSVVIVTRWLSAWSDRQRWALAQALLAAGTVVPVLWPSLSALAVSALLVGGTFMVITMAGLQLARSLAPANPTALLARMTAGFALGQIAGPVLVTLLTSVSPLSMPLSLTPIEQASVLAGGLLVISAGWLWWGNPTPGRVHCPSGPSSQRT</sequence>
<name>A0ABU3W373_9GAMM</name>
<dbReference type="PANTHER" id="PTHR23537:SF1">
    <property type="entry name" value="SUGAR TRANSPORTER"/>
    <property type="match status" value="1"/>
</dbReference>
<dbReference type="InterPro" id="IPR010645">
    <property type="entry name" value="MFS_4"/>
</dbReference>
<dbReference type="SUPFAM" id="SSF103473">
    <property type="entry name" value="MFS general substrate transporter"/>
    <property type="match status" value="1"/>
</dbReference>
<evidence type="ECO:0000256" key="1">
    <source>
        <dbReference type="SAM" id="Phobius"/>
    </source>
</evidence>